<feature type="domain" description="ABC transmembrane type-2" evidence="9">
    <location>
        <begin position="41"/>
        <end position="261"/>
    </location>
</feature>
<feature type="transmembrane region" description="Helical" evidence="8">
    <location>
        <begin position="239"/>
        <end position="258"/>
    </location>
</feature>
<proteinExistence type="predicted"/>
<keyword evidence="2" id="KW-0813">Transport</keyword>
<keyword evidence="3" id="KW-1003">Cell membrane</keyword>
<accession>A0A644ZVP2</accession>
<protein>
    <recommendedName>
        <fullName evidence="9">ABC transmembrane type-2 domain-containing protein</fullName>
    </recommendedName>
</protein>
<feature type="transmembrane region" description="Helical" evidence="8">
    <location>
        <begin position="44"/>
        <end position="64"/>
    </location>
</feature>
<feature type="transmembrane region" description="Helical" evidence="8">
    <location>
        <begin position="115"/>
        <end position="142"/>
    </location>
</feature>
<dbReference type="GO" id="GO:0043190">
    <property type="term" value="C:ATP-binding cassette (ABC) transporter complex"/>
    <property type="evidence" value="ECO:0007669"/>
    <property type="project" value="InterPro"/>
</dbReference>
<dbReference type="EMBL" id="VSSQ01010500">
    <property type="protein sequence ID" value="MPM44498.1"/>
    <property type="molecule type" value="Genomic_DNA"/>
</dbReference>
<dbReference type="PANTHER" id="PTHR30413:SF8">
    <property type="entry name" value="TRANSPORT PERMEASE PROTEIN"/>
    <property type="match status" value="1"/>
</dbReference>
<dbReference type="PROSITE" id="PS51012">
    <property type="entry name" value="ABC_TM2"/>
    <property type="match status" value="1"/>
</dbReference>
<sequence length="269" mass="30651">MLIELIRRSMHLNISSWQRNITLVKVIFWREFNSMYRRTCLGPLWAFVAPAAYLCVFVFFRLMFGLSNPEGVPMIPFLFSGLSIWLLFAGILNSAFPAVVANVSILKKMPVPPLVFVLASSLLPLFTCCVYLVLLEGMLIYYNYIPGLLHLFIPVIFLLVFFFALGLGLLVASIAFYRQDIIQVLPTLVQLGMFATPIFYSPAIIPKSLQWAVQINPVAECVGMFRQILFLGTFPDWTVLLKVLLIIILLWAIALPLFKRITRYVADIY</sequence>
<dbReference type="InterPro" id="IPR047817">
    <property type="entry name" value="ABC2_TM_bact-type"/>
</dbReference>
<evidence type="ECO:0000256" key="5">
    <source>
        <dbReference type="ARBA" id="ARBA00022692"/>
    </source>
</evidence>
<evidence type="ECO:0000256" key="1">
    <source>
        <dbReference type="ARBA" id="ARBA00004429"/>
    </source>
</evidence>
<dbReference type="InterPro" id="IPR013525">
    <property type="entry name" value="ABC2_TM"/>
</dbReference>
<evidence type="ECO:0000259" key="9">
    <source>
        <dbReference type="PROSITE" id="PS51012"/>
    </source>
</evidence>
<dbReference type="AlphaFoldDB" id="A0A644ZVP2"/>
<keyword evidence="4" id="KW-0997">Cell inner membrane</keyword>
<keyword evidence="7 8" id="KW-0472">Membrane</keyword>
<dbReference type="GO" id="GO:0015920">
    <property type="term" value="P:lipopolysaccharide transport"/>
    <property type="evidence" value="ECO:0007669"/>
    <property type="project" value="TreeGrafter"/>
</dbReference>
<evidence type="ECO:0000256" key="7">
    <source>
        <dbReference type="ARBA" id="ARBA00023136"/>
    </source>
</evidence>
<comment type="caution">
    <text evidence="10">The sequence shown here is derived from an EMBL/GenBank/DDBJ whole genome shotgun (WGS) entry which is preliminary data.</text>
</comment>
<name>A0A644ZVP2_9ZZZZ</name>
<evidence type="ECO:0000256" key="3">
    <source>
        <dbReference type="ARBA" id="ARBA00022475"/>
    </source>
</evidence>
<dbReference type="PRINTS" id="PR00164">
    <property type="entry name" value="ABC2TRNSPORT"/>
</dbReference>
<evidence type="ECO:0000256" key="6">
    <source>
        <dbReference type="ARBA" id="ARBA00022989"/>
    </source>
</evidence>
<keyword evidence="5 8" id="KW-0812">Transmembrane</keyword>
<dbReference type="InterPro" id="IPR000412">
    <property type="entry name" value="ABC_2_transport"/>
</dbReference>
<evidence type="ECO:0000256" key="4">
    <source>
        <dbReference type="ARBA" id="ARBA00022519"/>
    </source>
</evidence>
<organism evidence="10">
    <name type="scientific">bioreactor metagenome</name>
    <dbReference type="NCBI Taxonomy" id="1076179"/>
    <lineage>
        <taxon>unclassified sequences</taxon>
        <taxon>metagenomes</taxon>
        <taxon>ecological metagenomes</taxon>
    </lineage>
</organism>
<dbReference type="PANTHER" id="PTHR30413">
    <property type="entry name" value="INNER MEMBRANE TRANSPORT PERMEASE"/>
    <property type="match status" value="1"/>
</dbReference>
<dbReference type="Pfam" id="PF01061">
    <property type="entry name" value="ABC2_membrane"/>
    <property type="match status" value="1"/>
</dbReference>
<feature type="transmembrane region" description="Helical" evidence="8">
    <location>
        <begin position="84"/>
        <end position="103"/>
    </location>
</feature>
<dbReference type="GO" id="GO:0140359">
    <property type="term" value="F:ABC-type transporter activity"/>
    <property type="evidence" value="ECO:0007669"/>
    <property type="project" value="InterPro"/>
</dbReference>
<reference evidence="10" key="1">
    <citation type="submission" date="2019-08" db="EMBL/GenBank/DDBJ databases">
        <authorList>
            <person name="Kucharzyk K."/>
            <person name="Murdoch R.W."/>
            <person name="Higgins S."/>
            <person name="Loffler F."/>
        </authorList>
    </citation>
    <scope>NUCLEOTIDE SEQUENCE</scope>
</reference>
<evidence type="ECO:0000256" key="8">
    <source>
        <dbReference type="SAM" id="Phobius"/>
    </source>
</evidence>
<gene>
    <name evidence="10" type="ORF">SDC9_91176</name>
</gene>
<keyword evidence="6 8" id="KW-1133">Transmembrane helix</keyword>
<evidence type="ECO:0000256" key="2">
    <source>
        <dbReference type="ARBA" id="ARBA00022448"/>
    </source>
</evidence>
<evidence type="ECO:0000313" key="10">
    <source>
        <dbReference type="EMBL" id="MPM44498.1"/>
    </source>
</evidence>
<comment type="subcellular location">
    <subcellularLocation>
        <location evidence="1">Cell inner membrane</location>
        <topology evidence="1">Multi-pass membrane protein</topology>
    </subcellularLocation>
</comment>
<feature type="transmembrane region" description="Helical" evidence="8">
    <location>
        <begin position="148"/>
        <end position="177"/>
    </location>
</feature>
<feature type="transmembrane region" description="Helical" evidence="8">
    <location>
        <begin position="184"/>
        <end position="205"/>
    </location>
</feature>